<keyword evidence="3" id="KW-1003">Cell membrane</keyword>
<reference evidence="10 11" key="1">
    <citation type="journal article" date="2011" name="J. Bacteriol.">
        <title>Complete genome sequence of the plant growth-promoting endophyte Burkholderia phytofirmans strain PsJN.</title>
        <authorList>
            <person name="Weilharter A."/>
            <person name="Mitter B."/>
            <person name="Shin M.V."/>
            <person name="Chain P.S."/>
            <person name="Nowak J."/>
            <person name="Sessitsch A."/>
        </authorList>
    </citation>
    <scope>NUCLEOTIDE SEQUENCE [LARGE SCALE GENOMIC DNA]</scope>
    <source>
        <strain evidence="11">DSM 17436 / LMG 22146 / PsJN</strain>
    </source>
</reference>
<organism evidence="10 11">
    <name type="scientific">Paraburkholderia phytofirmans (strain DSM 17436 / LMG 22146 / PsJN)</name>
    <name type="common">Burkholderia phytofirmans</name>
    <dbReference type="NCBI Taxonomy" id="398527"/>
    <lineage>
        <taxon>Bacteria</taxon>
        <taxon>Pseudomonadati</taxon>
        <taxon>Pseudomonadota</taxon>
        <taxon>Betaproteobacteria</taxon>
        <taxon>Burkholderiales</taxon>
        <taxon>Burkholderiaceae</taxon>
        <taxon>Paraburkholderia</taxon>
    </lineage>
</organism>
<sequence length="270" mass="29022">MKQNGIIALTYNGFFMAFITAPLVVVLLVSFTSKGFISMPFGGASLRWFRAILVNDDMVSAFWLSVKLAFASATIGVLLAVPAALAIARYRFHGRAALMSFFLSPMMIPAVVLGIAFLRFLSLLHLSGSFGALVCAHVIIVLPYALRLCLSAAIGLDRDAERAALSCGATRFIAFRRVVLPMIRTGVVGGWILSFIQSFDELTMTIFVATPGTTTLPVAMYNQISQTIDPLVASVSAVLIVGTVILMLVLDRIVGLDRVLLGEVGQTSRS</sequence>
<evidence type="ECO:0000256" key="3">
    <source>
        <dbReference type="ARBA" id="ARBA00022475"/>
    </source>
</evidence>
<dbReference type="CDD" id="cd06261">
    <property type="entry name" value="TM_PBP2"/>
    <property type="match status" value="1"/>
</dbReference>
<feature type="domain" description="ABC transmembrane type-1" evidence="9">
    <location>
        <begin position="62"/>
        <end position="250"/>
    </location>
</feature>
<evidence type="ECO:0000256" key="2">
    <source>
        <dbReference type="ARBA" id="ARBA00022448"/>
    </source>
</evidence>
<protein>
    <submittedName>
        <fullName evidence="10">Binding-protein-dependent transport systems inner membrane component</fullName>
    </submittedName>
</protein>
<comment type="subcellular location">
    <subcellularLocation>
        <location evidence="1">Cell inner membrane</location>
        <topology evidence="1">Multi-pass membrane protein</topology>
    </subcellularLocation>
    <subcellularLocation>
        <location evidence="8">Cell membrane</location>
        <topology evidence="8">Multi-pass membrane protein</topology>
    </subcellularLocation>
</comment>
<dbReference type="InterPro" id="IPR035906">
    <property type="entry name" value="MetI-like_sf"/>
</dbReference>
<feature type="transmembrane region" description="Helical" evidence="8">
    <location>
        <begin position="12"/>
        <end position="31"/>
    </location>
</feature>
<name>B2TBA1_PARPJ</name>
<feature type="transmembrane region" description="Helical" evidence="8">
    <location>
        <begin position="100"/>
        <end position="124"/>
    </location>
</feature>
<accession>B2TBA1</accession>
<keyword evidence="5 8" id="KW-0812">Transmembrane</keyword>
<dbReference type="GO" id="GO:0005886">
    <property type="term" value="C:plasma membrane"/>
    <property type="evidence" value="ECO:0007669"/>
    <property type="project" value="UniProtKB-SubCell"/>
</dbReference>
<dbReference type="Proteomes" id="UP000001739">
    <property type="component" value="Chromosome 2"/>
</dbReference>
<dbReference type="Gene3D" id="1.10.3720.10">
    <property type="entry name" value="MetI-like"/>
    <property type="match status" value="1"/>
</dbReference>
<dbReference type="PANTHER" id="PTHR43357">
    <property type="entry name" value="INNER MEMBRANE ABC TRANSPORTER PERMEASE PROTEIN YDCV"/>
    <property type="match status" value="1"/>
</dbReference>
<dbReference type="GO" id="GO:0055085">
    <property type="term" value="P:transmembrane transport"/>
    <property type="evidence" value="ECO:0007669"/>
    <property type="project" value="InterPro"/>
</dbReference>
<keyword evidence="6 8" id="KW-1133">Transmembrane helix</keyword>
<proteinExistence type="inferred from homology"/>
<dbReference type="OrthoDB" id="9178195at2"/>
<evidence type="ECO:0000256" key="4">
    <source>
        <dbReference type="ARBA" id="ARBA00022519"/>
    </source>
</evidence>
<dbReference type="PANTHER" id="PTHR43357:SF4">
    <property type="entry name" value="INNER MEMBRANE ABC TRANSPORTER PERMEASE PROTEIN YDCV"/>
    <property type="match status" value="1"/>
</dbReference>
<evidence type="ECO:0000313" key="11">
    <source>
        <dbReference type="Proteomes" id="UP000001739"/>
    </source>
</evidence>
<dbReference type="InterPro" id="IPR000515">
    <property type="entry name" value="MetI-like"/>
</dbReference>
<feature type="transmembrane region" description="Helical" evidence="8">
    <location>
        <begin position="68"/>
        <end position="88"/>
    </location>
</feature>
<evidence type="ECO:0000256" key="1">
    <source>
        <dbReference type="ARBA" id="ARBA00004429"/>
    </source>
</evidence>
<dbReference type="KEGG" id="bpy:Bphyt_6540"/>
<dbReference type="SUPFAM" id="SSF161098">
    <property type="entry name" value="MetI-like"/>
    <property type="match status" value="1"/>
</dbReference>
<feature type="transmembrane region" description="Helical" evidence="8">
    <location>
        <begin position="231"/>
        <end position="250"/>
    </location>
</feature>
<evidence type="ECO:0000259" key="9">
    <source>
        <dbReference type="PROSITE" id="PS50928"/>
    </source>
</evidence>
<gene>
    <name evidence="10" type="ordered locus">Bphyt_6540</name>
</gene>
<dbReference type="RefSeq" id="WP_012428347.1">
    <property type="nucleotide sequence ID" value="NC_010676.1"/>
</dbReference>
<evidence type="ECO:0000256" key="8">
    <source>
        <dbReference type="RuleBase" id="RU363032"/>
    </source>
</evidence>
<feature type="transmembrane region" description="Helical" evidence="8">
    <location>
        <begin position="130"/>
        <end position="156"/>
    </location>
</feature>
<keyword evidence="4" id="KW-0997">Cell inner membrane</keyword>
<dbReference type="eggNOG" id="COG1177">
    <property type="taxonomic scope" value="Bacteria"/>
</dbReference>
<dbReference type="Pfam" id="PF00528">
    <property type="entry name" value="BPD_transp_1"/>
    <property type="match status" value="1"/>
</dbReference>
<comment type="similarity">
    <text evidence="8">Belongs to the binding-protein-dependent transport system permease family.</text>
</comment>
<keyword evidence="7 8" id="KW-0472">Membrane</keyword>
<dbReference type="AlphaFoldDB" id="B2TBA1"/>
<evidence type="ECO:0000256" key="7">
    <source>
        <dbReference type="ARBA" id="ARBA00023136"/>
    </source>
</evidence>
<evidence type="ECO:0000256" key="6">
    <source>
        <dbReference type="ARBA" id="ARBA00022989"/>
    </source>
</evidence>
<evidence type="ECO:0000313" key="10">
    <source>
        <dbReference type="EMBL" id="ACD20843.1"/>
    </source>
</evidence>
<dbReference type="PROSITE" id="PS50928">
    <property type="entry name" value="ABC_TM1"/>
    <property type="match status" value="1"/>
</dbReference>
<evidence type="ECO:0000256" key="5">
    <source>
        <dbReference type="ARBA" id="ARBA00022692"/>
    </source>
</evidence>
<keyword evidence="2 8" id="KW-0813">Transport</keyword>
<dbReference type="STRING" id="398527.Bphyt_6540"/>
<dbReference type="HOGENOM" id="CLU_016047_3_1_4"/>
<dbReference type="EMBL" id="CP001053">
    <property type="protein sequence ID" value="ACD20843.1"/>
    <property type="molecule type" value="Genomic_DNA"/>
</dbReference>